<dbReference type="EMBL" id="CACVKT020007119">
    <property type="protein sequence ID" value="CAC5405601.1"/>
    <property type="molecule type" value="Genomic_DNA"/>
</dbReference>
<dbReference type="AlphaFoldDB" id="A0A6J8DD79"/>
<keyword evidence="2" id="KW-1185">Reference proteome</keyword>
<dbReference type="OrthoDB" id="10406379at2759"/>
<accession>A0A6J8DD79</accession>
<protein>
    <recommendedName>
        <fullName evidence="3">C3H1-type domain-containing protein</fullName>
    </recommendedName>
</protein>
<evidence type="ECO:0008006" key="3">
    <source>
        <dbReference type="Google" id="ProtNLM"/>
    </source>
</evidence>
<name>A0A6J8DD79_MYTCO</name>
<sequence length="186" mass="21253">MFSAKCSMLQEHNIKIDWSWGDLELKQMVCAGSTVHMCNFCSPTLHKLSMCSNSRGYQNSKIQAPYQDKYGSDIVVHDGMQICNNFNQQKGCVKHFCRYAHINTFHQSAPESESSNSLSKPGRDYLDLAVENLKAFAVADSTKALYNMGYEHYLNRIKKSEFHIRFQNPTVSIDIPIKAIILSLRY</sequence>
<dbReference type="Proteomes" id="UP000507470">
    <property type="component" value="Unassembled WGS sequence"/>
</dbReference>
<evidence type="ECO:0000313" key="1">
    <source>
        <dbReference type="EMBL" id="CAC5405601.1"/>
    </source>
</evidence>
<evidence type="ECO:0000313" key="2">
    <source>
        <dbReference type="Proteomes" id="UP000507470"/>
    </source>
</evidence>
<proteinExistence type="predicted"/>
<reference evidence="1 2" key="1">
    <citation type="submission" date="2020-06" db="EMBL/GenBank/DDBJ databases">
        <authorList>
            <person name="Li R."/>
            <person name="Bekaert M."/>
        </authorList>
    </citation>
    <scope>NUCLEOTIDE SEQUENCE [LARGE SCALE GENOMIC DNA]</scope>
    <source>
        <strain evidence="2">wild</strain>
    </source>
</reference>
<organism evidence="1 2">
    <name type="scientific">Mytilus coruscus</name>
    <name type="common">Sea mussel</name>
    <dbReference type="NCBI Taxonomy" id="42192"/>
    <lineage>
        <taxon>Eukaryota</taxon>
        <taxon>Metazoa</taxon>
        <taxon>Spiralia</taxon>
        <taxon>Lophotrochozoa</taxon>
        <taxon>Mollusca</taxon>
        <taxon>Bivalvia</taxon>
        <taxon>Autobranchia</taxon>
        <taxon>Pteriomorphia</taxon>
        <taxon>Mytilida</taxon>
        <taxon>Mytiloidea</taxon>
        <taxon>Mytilidae</taxon>
        <taxon>Mytilinae</taxon>
        <taxon>Mytilus</taxon>
    </lineage>
</organism>
<gene>
    <name evidence="1" type="ORF">MCOR_39276</name>
</gene>